<evidence type="ECO:0000313" key="2">
    <source>
        <dbReference type="Proteomes" id="UP000219193"/>
    </source>
</evidence>
<proteinExistence type="predicted"/>
<dbReference type="InterPro" id="IPR044543">
    <property type="entry name" value="YHJQ-like"/>
</dbReference>
<evidence type="ECO:0008006" key="3">
    <source>
        <dbReference type="Google" id="ProtNLM"/>
    </source>
</evidence>
<gene>
    <name evidence="1" type="ORF">SAMN06296241_1694</name>
</gene>
<dbReference type="Proteomes" id="UP000219193">
    <property type="component" value="Unassembled WGS sequence"/>
</dbReference>
<name>A0A285X6W6_9FLAO</name>
<organism evidence="1 2">
    <name type="scientific">Salinimicrobium sediminis</name>
    <dbReference type="NCBI Taxonomy" id="1343891"/>
    <lineage>
        <taxon>Bacteria</taxon>
        <taxon>Pseudomonadati</taxon>
        <taxon>Bacteroidota</taxon>
        <taxon>Flavobacteriia</taxon>
        <taxon>Flavobacteriales</taxon>
        <taxon>Flavobacteriaceae</taxon>
        <taxon>Salinimicrobium</taxon>
    </lineage>
</organism>
<protein>
    <recommendedName>
        <fullName evidence="3">Four-helix bundle copper-binding protein</fullName>
    </recommendedName>
</protein>
<evidence type="ECO:0000313" key="1">
    <source>
        <dbReference type="EMBL" id="SOC80149.1"/>
    </source>
</evidence>
<dbReference type="PANTHER" id="PTHR37310:SF1">
    <property type="entry name" value="CYTOPLASMIC PROTEIN"/>
    <property type="match status" value="1"/>
</dbReference>
<sequence length="107" mass="11977">MMRNQEILNKLSDCINACNYCADACLDEDNVKMMAKCIRTDKVCASVCATLADVLATKHTNVKGLMDYCIQICEECAQECEKHEHQHCKECAKACRDCADACRKYAA</sequence>
<dbReference type="InterPro" id="IPR005560">
    <property type="entry name" value="Csp_YhjQ"/>
</dbReference>
<accession>A0A285X6W6</accession>
<dbReference type="CDD" id="cd08026">
    <property type="entry name" value="DUF326"/>
    <property type="match status" value="1"/>
</dbReference>
<keyword evidence="2" id="KW-1185">Reference proteome</keyword>
<dbReference type="Gene3D" id="1.20.1270.360">
    <property type="match status" value="1"/>
</dbReference>
<dbReference type="Pfam" id="PF03860">
    <property type="entry name" value="Csp"/>
    <property type="match status" value="1"/>
</dbReference>
<dbReference type="EMBL" id="OCMF01000002">
    <property type="protein sequence ID" value="SOC80149.1"/>
    <property type="molecule type" value="Genomic_DNA"/>
</dbReference>
<reference evidence="2" key="1">
    <citation type="submission" date="2017-09" db="EMBL/GenBank/DDBJ databases">
        <authorList>
            <person name="Varghese N."/>
            <person name="Submissions S."/>
        </authorList>
    </citation>
    <scope>NUCLEOTIDE SEQUENCE [LARGE SCALE GENOMIC DNA]</scope>
    <source>
        <strain evidence="2">CGMCC 1.12641</strain>
    </source>
</reference>
<dbReference type="PANTHER" id="PTHR37310">
    <property type="entry name" value="CYTOPLASMIC PROTEIN-RELATED"/>
    <property type="match status" value="1"/>
</dbReference>
<dbReference type="AlphaFoldDB" id="A0A285X6W6"/>